<comment type="caution">
    <text evidence="3">The sequence shown here is derived from an EMBL/GenBank/DDBJ whole genome shotgun (WGS) entry which is preliminary data.</text>
</comment>
<feature type="compositionally biased region" description="Gly residues" evidence="1">
    <location>
        <begin position="315"/>
        <end position="329"/>
    </location>
</feature>
<evidence type="ECO:0008006" key="5">
    <source>
        <dbReference type="Google" id="ProtNLM"/>
    </source>
</evidence>
<sequence>MSSRWWVCLIVGLASQGAYAQTAPVAADDWGDDAYVEQPNADESGPIAPTAPPDMPAETPSARPYAGAVWTSGHWYWDGDQWLFKSGGWVERMPGYQYVNGYWAQDGDVWRWISGGWAQQGSDDVEIPVEVASEDVTATQAPPPLRVEVQSAAPAPDYTWAPGYWYWGNNGYEWVEGSWMEPPRPGLVFVSPHWIRRGPSYVFIGGGWASHGSVRVIVPVYRHAHIAFSFGRPNPFLRTWYRYPGVSWRYYGYGYNRYHHDRYRPGHYNRSNGYGYGRPGYYGGYRSHQASPGPRYNGRNDGRPGNGGHHQQSGGNSGGGRPSNGGGWNSGPRSPPGGNGSGARPPSSGSSGWGGGSGGGRPSSSGNSSGVHQTNGGSSGGWGGGSGGGRPSSSGSSGGVRETSGGSSGGWGGSSSGRPSGGGSGGGRPSGGGSSSSWSGGGSSAHSSGGGSSSGRGSGGGGGRSSGGSRCCRGSRHW</sequence>
<dbReference type="InterPro" id="IPR024447">
    <property type="entry name" value="YXWGXW_rpt"/>
</dbReference>
<dbReference type="EMBL" id="RAWI01000127">
    <property type="protein sequence ID" value="RKI07350.1"/>
    <property type="molecule type" value="Genomic_DNA"/>
</dbReference>
<accession>A0ABX9QJ28</accession>
<evidence type="ECO:0000256" key="1">
    <source>
        <dbReference type="SAM" id="MobiDB-lite"/>
    </source>
</evidence>
<feature type="signal peptide" evidence="2">
    <location>
        <begin position="1"/>
        <end position="20"/>
    </location>
</feature>
<dbReference type="Proteomes" id="UP000278907">
    <property type="component" value="Unassembled WGS sequence"/>
</dbReference>
<organism evidence="3 4">
    <name type="scientific">Corallococcus praedator</name>
    <dbReference type="NCBI Taxonomy" id="2316724"/>
    <lineage>
        <taxon>Bacteria</taxon>
        <taxon>Pseudomonadati</taxon>
        <taxon>Myxococcota</taxon>
        <taxon>Myxococcia</taxon>
        <taxon>Myxococcales</taxon>
        <taxon>Cystobacterineae</taxon>
        <taxon>Myxococcaceae</taxon>
        <taxon>Corallococcus</taxon>
    </lineage>
</organism>
<feature type="non-terminal residue" evidence="3">
    <location>
        <position position="478"/>
    </location>
</feature>
<feature type="compositionally biased region" description="Low complexity" evidence="1">
    <location>
        <begin position="391"/>
        <end position="405"/>
    </location>
</feature>
<keyword evidence="2" id="KW-0732">Signal</keyword>
<reference evidence="3 4" key="1">
    <citation type="submission" date="2018-09" db="EMBL/GenBank/DDBJ databases">
        <authorList>
            <person name="Livingstone P.G."/>
            <person name="Whitworth D.E."/>
        </authorList>
    </citation>
    <scope>NUCLEOTIDE SEQUENCE [LARGE SCALE GENOMIC DNA]</scope>
    <source>
        <strain evidence="3 4">CA031B</strain>
    </source>
</reference>
<protein>
    <recommendedName>
        <fullName evidence="5">BcpO-related WXXGXW repeat protein</fullName>
    </recommendedName>
</protein>
<proteinExistence type="predicted"/>
<evidence type="ECO:0000313" key="3">
    <source>
        <dbReference type="EMBL" id="RKI07350.1"/>
    </source>
</evidence>
<feature type="compositionally biased region" description="Gly residues" evidence="1">
    <location>
        <begin position="406"/>
        <end position="466"/>
    </location>
</feature>
<dbReference type="RefSeq" id="WP_120630734.1">
    <property type="nucleotide sequence ID" value="NZ_RAWI01000127.1"/>
</dbReference>
<evidence type="ECO:0000256" key="2">
    <source>
        <dbReference type="SAM" id="SignalP"/>
    </source>
</evidence>
<feature type="compositionally biased region" description="Gly residues" evidence="1">
    <location>
        <begin position="377"/>
        <end position="390"/>
    </location>
</feature>
<name>A0ABX9QJ28_9BACT</name>
<dbReference type="Pfam" id="PF12779">
    <property type="entry name" value="WXXGXW"/>
    <property type="match status" value="3"/>
</dbReference>
<feature type="compositionally biased region" description="Gly residues" evidence="1">
    <location>
        <begin position="351"/>
        <end position="361"/>
    </location>
</feature>
<gene>
    <name evidence="3" type="ORF">D7Y13_18170</name>
</gene>
<keyword evidence="4" id="KW-1185">Reference proteome</keyword>
<feature type="compositionally biased region" description="Low complexity" evidence="1">
    <location>
        <begin position="284"/>
        <end position="299"/>
    </location>
</feature>
<evidence type="ECO:0000313" key="4">
    <source>
        <dbReference type="Proteomes" id="UP000278907"/>
    </source>
</evidence>
<feature type="region of interest" description="Disordered" evidence="1">
    <location>
        <begin position="35"/>
        <end position="62"/>
    </location>
</feature>
<feature type="region of interest" description="Disordered" evidence="1">
    <location>
        <begin position="284"/>
        <end position="478"/>
    </location>
</feature>
<feature type="chain" id="PRO_5045777556" description="BcpO-related WXXGXW repeat protein" evidence="2">
    <location>
        <begin position="21"/>
        <end position="478"/>
    </location>
</feature>